<evidence type="ECO:0000256" key="2">
    <source>
        <dbReference type="ARBA" id="ARBA00011044"/>
    </source>
</evidence>
<dbReference type="Pfam" id="PF01385">
    <property type="entry name" value="OrfB_IS605"/>
    <property type="match status" value="1"/>
</dbReference>
<feature type="domain" description="Cas12f1-like TNB" evidence="7">
    <location>
        <begin position="265"/>
        <end position="334"/>
    </location>
</feature>
<evidence type="ECO:0000256" key="1">
    <source>
        <dbReference type="ARBA" id="ARBA00008761"/>
    </source>
</evidence>
<dbReference type="InterPro" id="IPR010095">
    <property type="entry name" value="Cas12f1-like_TNB"/>
</dbReference>
<evidence type="ECO:0000259" key="6">
    <source>
        <dbReference type="Pfam" id="PF01385"/>
    </source>
</evidence>
<comment type="caution">
    <text evidence="8">The sequence shown here is derived from an EMBL/GenBank/DDBJ whole genome shotgun (WGS) entry which is preliminary data.</text>
</comment>
<sequence>MLLMIKTFQYRIKDSGCAAELTALARACNQVWNFCNESQDHALRWNQRWPTYQDLCKLTTGSSKELGLHSQTVQAVCEQYETRRKQFKKRKLRWRGKRSPGWIPFKAVGVQVIDDTVRYAGHTFRFWNRRELPGPVKCGSFSQDSRQRWYVNFVCEVPEAEATTGTKHIGIDLGLKTLATCSDGHKIEAPQWYRRQQKRIAEHQRKRRSRHARNLHAKIANRRKDFLHKESHRLTQECELIVIGNISSSKLTKANLAKSVNDAGWSMFRHFLDYKAIARKVVYREVSEHLSTQTCSGCGSMGGPKGRKGLGVREWVCGECHAVHDRDVNAALNILRLGHQSLALK</sequence>
<comment type="similarity">
    <text evidence="1">In the C-terminal section; belongs to the transposase 35 family.</text>
</comment>
<dbReference type="Proteomes" id="UP000019184">
    <property type="component" value="Unassembled WGS sequence"/>
</dbReference>
<dbReference type="GO" id="GO:0006310">
    <property type="term" value="P:DNA recombination"/>
    <property type="evidence" value="ECO:0007669"/>
    <property type="project" value="UniProtKB-KW"/>
</dbReference>
<dbReference type="PANTHER" id="PTHR30405:SF25">
    <property type="entry name" value="RNA-GUIDED DNA ENDONUCLEASE INSQ-RELATED"/>
    <property type="match status" value="1"/>
</dbReference>
<dbReference type="GO" id="GO:0003677">
    <property type="term" value="F:DNA binding"/>
    <property type="evidence" value="ECO:0007669"/>
    <property type="project" value="UniProtKB-KW"/>
</dbReference>
<evidence type="ECO:0000313" key="8">
    <source>
        <dbReference type="EMBL" id="CDH44949.1"/>
    </source>
</evidence>
<reference evidence="8 9" key="1">
    <citation type="journal article" date="2014" name="ISME J.">
        <title>Candidatus Competibacter-lineage genomes retrieved from metagenomes reveal functional metabolic diversity.</title>
        <authorList>
            <person name="McIlroy S.J."/>
            <person name="Albertsen M."/>
            <person name="Andresen E.K."/>
            <person name="Saunders A.M."/>
            <person name="Kristiansen R."/>
            <person name="Stokholm-Bjerregaard M."/>
            <person name="Nielsen K.L."/>
            <person name="Nielsen P.H."/>
        </authorList>
    </citation>
    <scope>NUCLEOTIDE SEQUENCE [LARGE SCALE GENOMIC DNA]</scope>
    <source>
        <strain evidence="8 9">Run_B_J11</strain>
    </source>
</reference>
<dbReference type="PANTHER" id="PTHR30405">
    <property type="entry name" value="TRANSPOSASE"/>
    <property type="match status" value="1"/>
</dbReference>
<dbReference type="InterPro" id="IPR051399">
    <property type="entry name" value="RNA-guided_DNA_endo/Transpos"/>
</dbReference>
<keyword evidence="3" id="KW-0815">Transposition</keyword>
<evidence type="ECO:0000256" key="5">
    <source>
        <dbReference type="ARBA" id="ARBA00023172"/>
    </source>
</evidence>
<evidence type="ECO:0000256" key="4">
    <source>
        <dbReference type="ARBA" id="ARBA00023125"/>
    </source>
</evidence>
<dbReference type="InterPro" id="IPR001959">
    <property type="entry name" value="Transposase"/>
</dbReference>
<dbReference type="GO" id="GO:0032196">
    <property type="term" value="P:transposition"/>
    <property type="evidence" value="ECO:0007669"/>
    <property type="project" value="UniProtKB-KW"/>
</dbReference>
<dbReference type="EMBL" id="CBTK010000113">
    <property type="protein sequence ID" value="CDH44949.1"/>
    <property type="molecule type" value="Genomic_DNA"/>
</dbReference>
<keyword evidence="5" id="KW-0233">DNA recombination</keyword>
<protein>
    <submittedName>
        <fullName evidence="8">Transposase</fullName>
    </submittedName>
</protein>
<dbReference type="OrthoDB" id="6917293at2"/>
<dbReference type="Pfam" id="PF07282">
    <property type="entry name" value="Cas12f1-like_TNB"/>
    <property type="match status" value="1"/>
</dbReference>
<accession>A0A7U7GBC9</accession>
<organism evidence="8 9">
    <name type="scientific">Candidatus Contendobacter odensis Run_B_J11</name>
    <dbReference type="NCBI Taxonomy" id="1400861"/>
    <lineage>
        <taxon>Bacteria</taxon>
        <taxon>Pseudomonadati</taxon>
        <taxon>Pseudomonadota</taxon>
        <taxon>Gammaproteobacteria</taxon>
        <taxon>Candidatus Competibacteraceae</taxon>
        <taxon>Candidatus Contendibacter</taxon>
    </lineage>
</organism>
<evidence type="ECO:0000259" key="7">
    <source>
        <dbReference type="Pfam" id="PF07282"/>
    </source>
</evidence>
<evidence type="ECO:0000313" key="9">
    <source>
        <dbReference type="Proteomes" id="UP000019184"/>
    </source>
</evidence>
<feature type="domain" description="Probable transposase IS891/IS1136/IS1341" evidence="6">
    <location>
        <begin position="153"/>
        <end position="253"/>
    </location>
</feature>
<gene>
    <name evidence="8" type="ORF">BN874_200019</name>
</gene>
<dbReference type="AlphaFoldDB" id="A0A7U7GBC9"/>
<dbReference type="NCBIfam" id="NF040570">
    <property type="entry name" value="guided_TnpB"/>
    <property type="match status" value="1"/>
</dbReference>
<keyword evidence="4" id="KW-0238">DNA-binding</keyword>
<comment type="similarity">
    <text evidence="2">In the N-terminal section; belongs to the transposase 2 family.</text>
</comment>
<keyword evidence="9" id="KW-1185">Reference proteome</keyword>
<evidence type="ECO:0000256" key="3">
    <source>
        <dbReference type="ARBA" id="ARBA00022578"/>
    </source>
</evidence>
<name>A0A7U7GBC9_9GAMM</name>
<proteinExistence type="inferred from homology"/>